<sequence>MFDERQRLLRLRGFAGGFWLLLGLLGLNFAVSAVVGHPVVADQGTLTMLVFFPTMVAVIIYDIFTGAYLKPSDHNRILLVLGIIGIMDLLIKGQDYWWKMTMHYGAPLIVHWQVTRDAAVELVPWCMILLGMASLIAWWRGRRERVN</sequence>
<organism evidence="2 3">
    <name type="scientific">Lacticaseibacillus camelliae DSM 22697 = JCM 13995</name>
    <dbReference type="NCBI Taxonomy" id="1423730"/>
    <lineage>
        <taxon>Bacteria</taxon>
        <taxon>Bacillati</taxon>
        <taxon>Bacillota</taxon>
        <taxon>Bacilli</taxon>
        <taxon>Lactobacillales</taxon>
        <taxon>Lactobacillaceae</taxon>
        <taxon>Lacticaseibacillus</taxon>
    </lineage>
</organism>
<dbReference type="RefSeq" id="WP_056989893.1">
    <property type="nucleotide sequence ID" value="NZ_AYZJ01000084.1"/>
</dbReference>
<evidence type="ECO:0000256" key="1">
    <source>
        <dbReference type="SAM" id="Phobius"/>
    </source>
</evidence>
<protein>
    <submittedName>
        <fullName evidence="2">Uncharacterized protein</fullName>
    </submittedName>
</protein>
<reference evidence="2 3" key="1">
    <citation type="journal article" date="2015" name="Genome Announc.">
        <title>Expanding the biotechnology potential of lactobacilli through comparative genomics of 213 strains and associated genera.</title>
        <authorList>
            <person name="Sun Z."/>
            <person name="Harris H.M."/>
            <person name="McCann A."/>
            <person name="Guo C."/>
            <person name="Argimon S."/>
            <person name="Zhang W."/>
            <person name="Yang X."/>
            <person name="Jeffery I.B."/>
            <person name="Cooney J.C."/>
            <person name="Kagawa T.F."/>
            <person name="Liu W."/>
            <person name="Song Y."/>
            <person name="Salvetti E."/>
            <person name="Wrobel A."/>
            <person name="Rasinkangas P."/>
            <person name="Parkhill J."/>
            <person name="Rea M.C."/>
            <person name="O'Sullivan O."/>
            <person name="Ritari J."/>
            <person name="Douillard F.P."/>
            <person name="Paul Ross R."/>
            <person name="Yang R."/>
            <person name="Briner A.E."/>
            <person name="Felis G.E."/>
            <person name="de Vos W.M."/>
            <person name="Barrangou R."/>
            <person name="Klaenhammer T.R."/>
            <person name="Caufield P.W."/>
            <person name="Cui Y."/>
            <person name="Zhang H."/>
            <person name="O'Toole P.W."/>
        </authorList>
    </citation>
    <scope>NUCLEOTIDE SEQUENCE [LARGE SCALE GENOMIC DNA]</scope>
    <source>
        <strain evidence="2 3">DSM 22697</strain>
    </source>
</reference>
<dbReference type="Proteomes" id="UP000050865">
    <property type="component" value="Unassembled WGS sequence"/>
</dbReference>
<keyword evidence="3" id="KW-1185">Reference proteome</keyword>
<accession>A0A0R2EQY6</accession>
<feature type="transmembrane region" description="Helical" evidence="1">
    <location>
        <begin position="118"/>
        <end position="139"/>
    </location>
</feature>
<keyword evidence="1" id="KW-0812">Transmembrane</keyword>
<evidence type="ECO:0000313" key="3">
    <source>
        <dbReference type="Proteomes" id="UP000050865"/>
    </source>
</evidence>
<keyword evidence="1" id="KW-1133">Transmembrane helix</keyword>
<evidence type="ECO:0000313" key="2">
    <source>
        <dbReference type="EMBL" id="KRN18719.1"/>
    </source>
</evidence>
<keyword evidence="1" id="KW-0472">Membrane</keyword>
<proteinExistence type="predicted"/>
<dbReference type="EMBL" id="AYZJ01000084">
    <property type="protein sequence ID" value="KRN18719.1"/>
    <property type="molecule type" value="Genomic_DNA"/>
</dbReference>
<dbReference type="PATRIC" id="fig|1423730.4.peg.506"/>
<comment type="caution">
    <text evidence="2">The sequence shown here is derived from an EMBL/GenBank/DDBJ whole genome shotgun (WGS) entry which is preliminary data.</text>
</comment>
<feature type="transmembrane region" description="Helical" evidence="1">
    <location>
        <begin position="77"/>
        <end position="98"/>
    </location>
</feature>
<feature type="transmembrane region" description="Helical" evidence="1">
    <location>
        <begin position="46"/>
        <end position="65"/>
    </location>
</feature>
<gene>
    <name evidence="2" type="ORF">FC75_GL000487</name>
</gene>
<dbReference type="AlphaFoldDB" id="A0A0R2EQY6"/>
<name>A0A0R2EQY6_9LACO</name>
<dbReference type="STRING" id="1423730.FC75_GL000487"/>